<comment type="caution">
    <text evidence="2">Lacks conserved residue(s) required for the propagation of feature annotation.</text>
</comment>
<dbReference type="InterPro" id="IPR000152">
    <property type="entry name" value="EGF-type_Asp/Asn_hydroxyl_site"/>
</dbReference>
<dbReference type="Proteomes" id="UP000270296">
    <property type="component" value="Unassembled WGS sequence"/>
</dbReference>
<organism evidence="8">
    <name type="scientific">Soboliphyme baturini</name>
    <dbReference type="NCBI Taxonomy" id="241478"/>
    <lineage>
        <taxon>Eukaryota</taxon>
        <taxon>Metazoa</taxon>
        <taxon>Ecdysozoa</taxon>
        <taxon>Nematoda</taxon>
        <taxon>Enoplea</taxon>
        <taxon>Dorylaimia</taxon>
        <taxon>Dioctophymatida</taxon>
        <taxon>Dioctophymatoidea</taxon>
        <taxon>Soboliphymatidae</taxon>
        <taxon>Soboliphyme</taxon>
    </lineage>
</organism>
<gene>
    <name evidence="6" type="ORF">SBAD_LOCUS1897</name>
</gene>
<dbReference type="InterPro" id="IPR000742">
    <property type="entry name" value="EGF"/>
</dbReference>
<name>A0A183IE53_9BILA</name>
<dbReference type="Gene3D" id="2.60.120.1000">
    <property type="match status" value="1"/>
</dbReference>
<dbReference type="WBParaSite" id="SBAD_0000198701-mRNA-1">
    <property type="protein sequence ID" value="SBAD_0000198701-mRNA-1"/>
    <property type="gene ID" value="SBAD_0000198701"/>
</dbReference>
<reference evidence="6 7" key="2">
    <citation type="submission" date="2018-11" db="EMBL/GenBank/DDBJ databases">
        <authorList>
            <consortium name="Pathogen Informatics"/>
        </authorList>
    </citation>
    <scope>NUCLEOTIDE SEQUENCE [LARGE SCALE GENOMIC DNA]</scope>
</reference>
<dbReference type="AlphaFoldDB" id="A0A183IE53"/>
<dbReference type="PROSITE" id="PS50026">
    <property type="entry name" value="EGF_3"/>
    <property type="match status" value="1"/>
</dbReference>
<dbReference type="InterPro" id="IPR050372">
    <property type="entry name" value="Neurexin-related_CASP"/>
</dbReference>
<evidence type="ECO:0000313" key="7">
    <source>
        <dbReference type="Proteomes" id="UP000270296"/>
    </source>
</evidence>
<evidence type="ECO:0000259" key="4">
    <source>
        <dbReference type="PROSITE" id="PS50026"/>
    </source>
</evidence>
<dbReference type="PANTHER" id="PTHR15036">
    <property type="entry name" value="PIKACHURIN-LIKE PROTEIN"/>
    <property type="match status" value="1"/>
</dbReference>
<dbReference type="PANTHER" id="PTHR15036:SF85">
    <property type="entry name" value="SP2353, ISOFORM A"/>
    <property type="match status" value="1"/>
</dbReference>
<dbReference type="InterPro" id="IPR036056">
    <property type="entry name" value="Fibrinogen-like_C"/>
</dbReference>
<keyword evidence="1" id="KW-1015">Disulfide bond</keyword>
<evidence type="ECO:0000256" key="3">
    <source>
        <dbReference type="SAM" id="SignalP"/>
    </source>
</evidence>
<accession>A0A183IE53</accession>
<evidence type="ECO:0000259" key="5">
    <source>
        <dbReference type="PROSITE" id="PS51406"/>
    </source>
</evidence>
<keyword evidence="3" id="KW-0732">Signal</keyword>
<keyword evidence="7" id="KW-1185">Reference proteome</keyword>
<feature type="signal peptide" evidence="3">
    <location>
        <begin position="1"/>
        <end position="29"/>
    </location>
</feature>
<evidence type="ECO:0000313" key="8">
    <source>
        <dbReference type="WBParaSite" id="SBAD_0000198701-mRNA-1"/>
    </source>
</evidence>
<evidence type="ECO:0000256" key="1">
    <source>
        <dbReference type="ARBA" id="ARBA00023157"/>
    </source>
</evidence>
<dbReference type="GO" id="GO:0016020">
    <property type="term" value="C:membrane"/>
    <property type="evidence" value="ECO:0007669"/>
    <property type="project" value="UniProtKB-SubCell"/>
</dbReference>
<evidence type="ECO:0000256" key="2">
    <source>
        <dbReference type="PROSITE-ProRule" id="PRU00076"/>
    </source>
</evidence>
<dbReference type="OrthoDB" id="5989513at2759"/>
<dbReference type="SUPFAM" id="SSF56496">
    <property type="entry name" value="Fibrinogen C-terminal domain-like"/>
    <property type="match status" value="1"/>
</dbReference>
<protein>
    <submittedName>
        <fullName evidence="8">EGF-like domain-containing protein</fullName>
    </submittedName>
</protein>
<evidence type="ECO:0000313" key="6">
    <source>
        <dbReference type="EMBL" id="VDO95829.1"/>
    </source>
</evidence>
<proteinExistence type="predicted"/>
<dbReference type="PROSITE" id="PS51406">
    <property type="entry name" value="FIBRINOGEN_C_2"/>
    <property type="match status" value="1"/>
</dbReference>
<dbReference type="InterPro" id="IPR002181">
    <property type="entry name" value="Fibrinogen_a/b/g_C_dom"/>
</dbReference>
<dbReference type="NCBIfam" id="NF040941">
    <property type="entry name" value="GGGWT_bact"/>
    <property type="match status" value="1"/>
</dbReference>
<dbReference type="PROSITE" id="PS00010">
    <property type="entry name" value="ASX_HYDROXYL"/>
    <property type="match status" value="1"/>
</dbReference>
<keyword evidence="2" id="KW-0245">EGF-like domain</keyword>
<dbReference type="EMBL" id="UZAM01006994">
    <property type="protein sequence ID" value="VDO95829.1"/>
    <property type="molecule type" value="Genomic_DNA"/>
</dbReference>
<feature type="chain" id="PRO_5043140009" evidence="3">
    <location>
        <begin position="30"/>
        <end position="617"/>
    </location>
</feature>
<sequence>MVRTTVRNLTWISAVLFATLVVVRQQVAAEEEGDDGYVERSFTLRSKDASALMTPFVWDLSQMMRISATFETRSHFGALLQITGRSEATGKVPFKLYAQIEHHAVWLTMLDEFQQVVATLRSRSVDATNGEKHRISISVVLGSFLVLQTDTDDQSAKIGMLNYTTLTVETIFGAAKGSIEHSVVGCISSISVVLRTRTFYLPISELSAGTSDGCLDLCASAPCHHVSKNKCQNYFSHYRCDCFETDYEGDTCADEARTVDFNGHQYIAYDTERLIEERRAHRIALRFKATNRGRGEIMSALLGSFSQPGETIILLVSMLEDGTSGVGFSGCMKQIYVGHRNVLLLSKSPYLTSRFPLTYGCQTSTNEIDEKARQPTTCKETFCQHRTTCIEDSGTQCDCGDTKYMGRYCQFSSLYRSCQELLDMGETISGVYLIDPDGSGSANASYVFCEMDLKNGLGTTVVEHNVPDAVTIRGQNEFFDAVYEIHFQTCNCDGNVSQQTFDEGYLYGVYSGLTEVTVLQNSSDVEANLTLGPLLCTGSHGHDDVIQFKRRGAVLEETAWLGRSMSFWFRTNIPETTIISQQSSDDRYLEIGISEGNREADLCSLIRCYSCVRTLTT</sequence>
<feature type="domain" description="Fibrinogen C-terminal" evidence="5">
    <location>
        <begin position="409"/>
        <end position="464"/>
    </location>
</feature>
<reference evidence="8" key="1">
    <citation type="submission" date="2016-06" db="UniProtKB">
        <authorList>
            <consortium name="WormBaseParasite"/>
        </authorList>
    </citation>
    <scope>IDENTIFICATION</scope>
</reference>
<feature type="domain" description="EGF-like" evidence="4">
    <location>
        <begin position="374"/>
        <end position="410"/>
    </location>
</feature>